<dbReference type="InterPro" id="IPR025639">
    <property type="entry name" value="DruA"/>
</dbReference>
<dbReference type="SUPFAM" id="SSF52540">
    <property type="entry name" value="P-loop containing nucleoside triphosphate hydrolases"/>
    <property type="match status" value="1"/>
</dbReference>
<protein>
    <submittedName>
        <fullName evidence="1">Diguanylate cyclase/phosphodiesterase (GGDEF &amp; EAL domains) with PAS/PAC sensor(S)</fullName>
    </submittedName>
</protein>
<name>A0A6J4LWS0_9CHLR</name>
<accession>A0A6J4LWS0</accession>
<sequence length="1225" mass="138730">MGTPTRRKVASDRDRELPEETSIRRFRPVLTLNYQRELHSLARHVQGLGKPEAARVLADQIAKVSDYRSSLLASGLKRRDVDPTARYVATLQVLRDLLQQGWELRSDDEGLILDSPDRALSEIRDPDPERRKEVLRRSFSFAREKQLAEPATSRFIRYMEKKRVDLLFTDGAELAQRLETSRDPDGIRPELDLIEPGAKDPRTGLLLQDVWRYARHYWSIPYRSTPGRNMFYLIRDAALSHRPLMGIAALGNPVLVSSKRDDFFGWSVSAFSRYLTTRSAEDLARIAAHLCETLAESIEEIYTEDLLAPGLGWQADWRHTVERLRSVERRSSRERRHGLLEPDGGRDTEHVSIRAAHSAVGNGYADSVDWQSIARTTLYLQKRAGALADLVWAYGVFAEHGLPEAGGDLEEVLRDREGGKAVEIALRRIKQKAVASNAMELITCGALPPYREILGGKLVAMLMFSGEVAEHFERRYSGRVSLISSALAGRPISRPARLAAITTSSLYPVGSSQYNRINVKSDRGSVKYERIGKTESYGTVHLSPDTAGTLGELVRTSGVDRRTINNLFGEGASPKLRMLRSGLDALGLDSSTFLRHHSPRLLYAACTCSNTREIMLGLEQRPNRVLPAGRRGTEALVHHWRERWLAGRVRRPDVLEKVREQTFDELRLGRELDRLRVAAPKSTRAAQEPHVVNNAKMNAGQETTFVERLYRSSNSYADRLNPEELEAIHVDLGVDAHLLVQARENRQIVVTGNPGDGKTHLIERLRKHLESLDAVVITDANACSDREILDAWRSCQRRGKPFVLAINEWPLYVLQRIAKPEGFTAVTEALRQVSSSRFYTEKQHPPPPRENVVVIDLSLRDLLAPDVVERVIERLTQPRFYEGLDPQDPMLANRAALQNRQVRERLIALLRFIAPQIGHVTMRQLVGFVAFLLTGGRSVAERLSAGQDAMALAYSTLAFEGGEGPLFDAVRTVFDPANVTHPGWDRLIWEGKTDGQDWRSREAPVGPLALQVPEREGAYAAIKRHFFFEHRNGDDILRMVPDDDLRFRAMLRSDEEGAAQVRTLVLALNRFYEPDQSEEGRDALHLWQSHRYDVRAPSAFVTLYSLPYQQLRIERMRLAPWVEEWLPPGQQARWTIALVAFDGSGEDAALLEVDRDLYLTLVEAQRGLGRSSWSRTATRRITRFADQIHRAVEKTSTVEIVRVRNVETNLEGSFEIMRKPARYRI</sequence>
<evidence type="ECO:0000313" key="1">
    <source>
        <dbReference type="EMBL" id="CAA9344327.1"/>
    </source>
</evidence>
<proteinExistence type="predicted"/>
<dbReference type="Pfam" id="PF14236">
    <property type="entry name" value="DruA"/>
    <property type="match status" value="2"/>
</dbReference>
<dbReference type="EMBL" id="CADCTR010002294">
    <property type="protein sequence ID" value="CAA9344327.1"/>
    <property type="molecule type" value="Genomic_DNA"/>
</dbReference>
<organism evidence="1">
    <name type="scientific">uncultured Chloroflexia bacterium</name>
    <dbReference type="NCBI Taxonomy" id="1672391"/>
    <lineage>
        <taxon>Bacteria</taxon>
        <taxon>Bacillati</taxon>
        <taxon>Chloroflexota</taxon>
        <taxon>Chloroflexia</taxon>
        <taxon>environmental samples</taxon>
    </lineage>
</organism>
<dbReference type="AlphaFoldDB" id="A0A6J4LWS0"/>
<reference evidence="1" key="1">
    <citation type="submission" date="2020-02" db="EMBL/GenBank/DDBJ databases">
        <authorList>
            <person name="Meier V. D."/>
        </authorList>
    </citation>
    <scope>NUCLEOTIDE SEQUENCE</scope>
    <source>
        <strain evidence="1">AVDCRST_MAG93</strain>
    </source>
</reference>
<dbReference type="InterPro" id="IPR027417">
    <property type="entry name" value="P-loop_NTPase"/>
</dbReference>
<gene>
    <name evidence="1" type="ORF">AVDCRST_MAG93-6816</name>
</gene>